<sequence length="493" mass="54208">MSAMDNLVSHIYHEKQQEGSMLCAQHALNSLLQGNYFSAPDLSDIARTLDSMEQSYDQDRETGSTNMDDTGFFSIQVLEHALNVWGLSLVRWRSEEMRPYQEFPHNRLGFVLNQNQHWYTLRRLGSPATDPTNDTGNSHWFNLNSFESAPQWVGKLYLSMFIQQAENDGYSVFVIIPLDPAAPSALPHCVADDIASTIPESALSSSSSRSAASTNDPGAVASHSMEGFEDEDMELQAALQASLAGGSSTFPLPLTAGSFSPIQPPQLEQSTAPRAPTSSLIPPGQDPYGNADVDPVAASMARNRAIMNRMREQQEMALREQYEDETARFPLEPRARGSQGPQSSADEGNEDDMLRRAMEESLAHHQQQDGQDDVEPEASVPRRAMTNSWGDHGIERVYDDDDAEFQAALKASLENMPEGFNIPENTIPTRPPSSSEAPSNATTVSSSMKPQDSDGETESDAGTARTESEQPEPSAEAVDMDEMRRRRLARFGG</sequence>
<keyword evidence="16" id="KW-1185">Reference proteome</keyword>
<dbReference type="InterPro" id="IPR003903">
    <property type="entry name" value="UIM_dom"/>
</dbReference>
<dbReference type="InterPro" id="IPR006155">
    <property type="entry name" value="Josephin"/>
</dbReference>
<keyword evidence="4" id="KW-0645">Protease</keyword>
<dbReference type="RefSeq" id="XP_007766937.1">
    <property type="nucleotide sequence ID" value="XM_007768747.1"/>
</dbReference>
<dbReference type="GO" id="GO:0004843">
    <property type="term" value="F:cysteine-type deubiquitinase activity"/>
    <property type="evidence" value="ECO:0007669"/>
    <property type="project" value="UniProtKB-EC"/>
</dbReference>
<dbReference type="GeneID" id="19199614"/>
<accession>A0A5M3MVN2</accession>
<evidence type="ECO:0000313" key="16">
    <source>
        <dbReference type="Proteomes" id="UP000053558"/>
    </source>
</evidence>
<feature type="region of interest" description="Disordered" evidence="13">
    <location>
        <begin position="415"/>
        <end position="493"/>
    </location>
</feature>
<dbReference type="Gene3D" id="1.10.287.10">
    <property type="entry name" value="S15/NS1, RNA-binding"/>
    <property type="match status" value="1"/>
</dbReference>
<comment type="caution">
    <text evidence="12">Lacks conserved residue(s) required for the propagation of feature annotation.</text>
</comment>
<dbReference type="PANTHER" id="PTHR14159">
    <property type="entry name" value="ATAXIN-3-RELATED"/>
    <property type="match status" value="1"/>
</dbReference>
<protein>
    <recommendedName>
        <fullName evidence="3">ubiquitinyl hydrolase 1</fullName>
        <ecNumber evidence="3">3.4.19.12</ecNumber>
    </recommendedName>
</protein>
<dbReference type="OMA" id="YAQRELW"/>
<dbReference type="GO" id="GO:0006508">
    <property type="term" value="P:proteolysis"/>
    <property type="evidence" value="ECO:0007669"/>
    <property type="project" value="UniProtKB-KW"/>
</dbReference>
<feature type="active site" description="Proton acceptor" evidence="11">
    <location>
        <position position="117"/>
    </location>
</feature>
<keyword evidence="6" id="KW-0378">Hydrolase</keyword>
<feature type="region of interest" description="Disordered" evidence="13">
    <location>
        <begin position="328"/>
        <end position="349"/>
    </location>
</feature>
<keyword evidence="10" id="KW-0539">Nucleus</keyword>
<keyword evidence="5" id="KW-0833">Ubl conjugation pathway</keyword>
<evidence type="ECO:0000256" key="8">
    <source>
        <dbReference type="ARBA" id="ARBA00023015"/>
    </source>
</evidence>
<evidence type="ECO:0000256" key="10">
    <source>
        <dbReference type="ARBA" id="ARBA00023242"/>
    </source>
</evidence>
<feature type="compositionally biased region" description="Polar residues" evidence="13">
    <location>
        <begin position="257"/>
        <end position="280"/>
    </location>
</feature>
<gene>
    <name evidence="15" type="ORF">CONPUDRAFT_121447</name>
</gene>
<feature type="active site" evidence="11">
    <location>
        <position position="144"/>
    </location>
</feature>
<dbReference type="PRINTS" id="PR01233">
    <property type="entry name" value="JOSEPHIN"/>
</dbReference>
<comment type="caution">
    <text evidence="15">The sequence shown here is derived from an EMBL/GenBank/DDBJ whole genome shotgun (WGS) entry which is preliminary data.</text>
</comment>
<dbReference type="GO" id="GO:0005634">
    <property type="term" value="C:nucleus"/>
    <property type="evidence" value="ECO:0007669"/>
    <property type="project" value="UniProtKB-SubCell"/>
</dbReference>
<dbReference type="GO" id="GO:0016579">
    <property type="term" value="P:protein deubiquitination"/>
    <property type="evidence" value="ECO:0007669"/>
    <property type="project" value="InterPro"/>
</dbReference>
<evidence type="ECO:0000256" key="2">
    <source>
        <dbReference type="ARBA" id="ARBA00004123"/>
    </source>
</evidence>
<feature type="active site" description="Nucleophile" evidence="11">
    <location>
        <position position="23"/>
    </location>
</feature>
<name>A0A5M3MVN2_CONPW</name>
<comment type="catalytic activity">
    <reaction evidence="1">
        <text>Thiol-dependent hydrolysis of ester, thioester, amide, peptide and isopeptide bonds formed by the C-terminal Gly of ubiquitin (a 76-residue protein attached to proteins as an intracellular targeting signal).</text>
        <dbReference type="EC" id="3.4.19.12"/>
    </reaction>
</comment>
<comment type="subcellular location">
    <subcellularLocation>
        <location evidence="2">Nucleus</location>
    </subcellularLocation>
</comment>
<evidence type="ECO:0000256" key="4">
    <source>
        <dbReference type="ARBA" id="ARBA00022670"/>
    </source>
</evidence>
<evidence type="ECO:0000256" key="1">
    <source>
        <dbReference type="ARBA" id="ARBA00000707"/>
    </source>
</evidence>
<evidence type="ECO:0000256" key="5">
    <source>
        <dbReference type="ARBA" id="ARBA00022786"/>
    </source>
</evidence>
<evidence type="ECO:0000256" key="9">
    <source>
        <dbReference type="ARBA" id="ARBA00023163"/>
    </source>
</evidence>
<keyword evidence="8" id="KW-0805">Transcription regulation</keyword>
<dbReference type="Pfam" id="PF02099">
    <property type="entry name" value="Josephin"/>
    <property type="match status" value="1"/>
</dbReference>
<dbReference type="PROSITE" id="PS50957">
    <property type="entry name" value="JOSEPHIN"/>
    <property type="match status" value="1"/>
</dbReference>
<dbReference type="InterPro" id="IPR033865">
    <property type="entry name" value="Ataxin-3"/>
</dbReference>
<dbReference type="SMART" id="SM01246">
    <property type="entry name" value="Josephin"/>
    <property type="match status" value="1"/>
</dbReference>
<dbReference type="Proteomes" id="UP000053558">
    <property type="component" value="Unassembled WGS sequence"/>
</dbReference>
<dbReference type="AlphaFoldDB" id="A0A5M3MVN2"/>
<dbReference type="EC" id="3.4.19.12" evidence="3"/>
<feature type="region of interest" description="Disordered" evidence="13">
    <location>
        <begin position="201"/>
        <end position="223"/>
    </location>
</feature>
<feature type="compositionally biased region" description="Low complexity" evidence="13">
    <location>
        <begin position="201"/>
        <end position="213"/>
    </location>
</feature>
<feature type="region of interest" description="Disordered" evidence="13">
    <location>
        <begin position="360"/>
        <end position="379"/>
    </location>
</feature>
<keyword evidence="9" id="KW-0804">Transcription</keyword>
<evidence type="ECO:0000313" key="15">
    <source>
        <dbReference type="EMBL" id="EIW83077.1"/>
    </source>
</evidence>
<evidence type="ECO:0000256" key="11">
    <source>
        <dbReference type="PIRSR" id="PIRSR633865-1"/>
    </source>
</evidence>
<dbReference type="Gene3D" id="6.10.140.100">
    <property type="match status" value="1"/>
</dbReference>
<dbReference type="Gene3D" id="3.90.70.40">
    <property type="match status" value="1"/>
</dbReference>
<evidence type="ECO:0000256" key="7">
    <source>
        <dbReference type="ARBA" id="ARBA00022807"/>
    </source>
</evidence>
<evidence type="ECO:0000256" key="6">
    <source>
        <dbReference type="ARBA" id="ARBA00022801"/>
    </source>
</evidence>
<dbReference type="OrthoDB" id="10063692at2759"/>
<dbReference type="EMBL" id="JH711576">
    <property type="protein sequence ID" value="EIW83077.1"/>
    <property type="molecule type" value="Genomic_DNA"/>
</dbReference>
<dbReference type="PANTHER" id="PTHR14159:SF0">
    <property type="entry name" value="ATAXIN-3-RELATED"/>
    <property type="match status" value="1"/>
</dbReference>
<dbReference type="PROSITE" id="PS50330">
    <property type="entry name" value="UIM"/>
    <property type="match status" value="1"/>
</dbReference>
<dbReference type="SMART" id="SM00726">
    <property type="entry name" value="UIM"/>
    <property type="match status" value="3"/>
</dbReference>
<evidence type="ECO:0000256" key="13">
    <source>
        <dbReference type="SAM" id="MobiDB-lite"/>
    </source>
</evidence>
<feature type="region of interest" description="Disordered" evidence="13">
    <location>
        <begin position="254"/>
        <end position="293"/>
    </location>
</feature>
<dbReference type="KEGG" id="cput:CONPUDRAFT_121447"/>
<feature type="compositionally biased region" description="Polar residues" evidence="13">
    <location>
        <begin position="423"/>
        <end position="450"/>
    </location>
</feature>
<proteinExistence type="predicted"/>
<reference evidence="16" key="1">
    <citation type="journal article" date="2012" name="Science">
        <title>The Paleozoic origin of enzymatic lignin decomposition reconstructed from 31 fungal genomes.</title>
        <authorList>
            <person name="Floudas D."/>
            <person name="Binder M."/>
            <person name="Riley R."/>
            <person name="Barry K."/>
            <person name="Blanchette R.A."/>
            <person name="Henrissat B."/>
            <person name="Martinez A.T."/>
            <person name="Otillar R."/>
            <person name="Spatafora J.W."/>
            <person name="Yadav J.S."/>
            <person name="Aerts A."/>
            <person name="Benoit I."/>
            <person name="Boyd A."/>
            <person name="Carlson A."/>
            <person name="Copeland A."/>
            <person name="Coutinho P.M."/>
            <person name="de Vries R.P."/>
            <person name="Ferreira P."/>
            <person name="Findley K."/>
            <person name="Foster B."/>
            <person name="Gaskell J."/>
            <person name="Glotzer D."/>
            <person name="Gorecki P."/>
            <person name="Heitman J."/>
            <person name="Hesse C."/>
            <person name="Hori C."/>
            <person name="Igarashi K."/>
            <person name="Jurgens J.A."/>
            <person name="Kallen N."/>
            <person name="Kersten P."/>
            <person name="Kohler A."/>
            <person name="Kuees U."/>
            <person name="Kumar T.K.A."/>
            <person name="Kuo A."/>
            <person name="LaButti K."/>
            <person name="Larrondo L.F."/>
            <person name="Lindquist E."/>
            <person name="Ling A."/>
            <person name="Lombard V."/>
            <person name="Lucas S."/>
            <person name="Lundell T."/>
            <person name="Martin R."/>
            <person name="McLaughlin D.J."/>
            <person name="Morgenstern I."/>
            <person name="Morin E."/>
            <person name="Murat C."/>
            <person name="Nagy L.G."/>
            <person name="Nolan M."/>
            <person name="Ohm R.A."/>
            <person name="Patyshakuliyeva A."/>
            <person name="Rokas A."/>
            <person name="Ruiz-Duenas F.J."/>
            <person name="Sabat G."/>
            <person name="Salamov A."/>
            <person name="Samejima M."/>
            <person name="Schmutz J."/>
            <person name="Slot J.C."/>
            <person name="St John F."/>
            <person name="Stenlid J."/>
            <person name="Sun H."/>
            <person name="Sun S."/>
            <person name="Syed K."/>
            <person name="Tsang A."/>
            <person name="Wiebenga A."/>
            <person name="Young D."/>
            <person name="Pisabarro A."/>
            <person name="Eastwood D.C."/>
            <person name="Martin F."/>
            <person name="Cullen D."/>
            <person name="Grigoriev I.V."/>
            <person name="Hibbett D.S."/>
        </authorList>
    </citation>
    <scope>NUCLEOTIDE SEQUENCE [LARGE SCALE GENOMIC DNA]</scope>
    <source>
        <strain evidence="16">RWD-64-598 SS2</strain>
    </source>
</reference>
<keyword evidence="7" id="KW-0788">Thiol protease</keyword>
<evidence type="ECO:0000259" key="14">
    <source>
        <dbReference type="PROSITE" id="PS50957"/>
    </source>
</evidence>
<evidence type="ECO:0000256" key="12">
    <source>
        <dbReference type="PROSITE-ProRule" id="PRU00331"/>
    </source>
</evidence>
<feature type="domain" description="Josephin" evidence="14">
    <location>
        <begin position="8"/>
        <end position="190"/>
    </location>
</feature>
<organism evidence="15 16">
    <name type="scientific">Coniophora puteana (strain RWD-64-598)</name>
    <name type="common">Brown rot fungus</name>
    <dbReference type="NCBI Taxonomy" id="741705"/>
    <lineage>
        <taxon>Eukaryota</taxon>
        <taxon>Fungi</taxon>
        <taxon>Dikarya</taxon>
        <taxon>Basidiomycota</taxon>
        <taxon>Agaricomycotina</taxon>
        <taxon>Agaricomycetes</taxon>
        <taxon>Agaricomycetidae</taxon>
        <taxon>Boletales</taxon>
        <taxon>Coniophorineae</taxon>
        <taxon>Coniophoraceae</taxon>
        <taxon>Coniophora</taxon>
    </lineage>
</organism>
<evidence type="ECO:0000256" key="3">
    <source>
        <dbReference type="ARBA" id="ARBA00012759"/>
    </source>
</evidence>